<evidence type="ECO:0000256" key="1">
    <source>
        <dbReference type="SAM" id="SignalP"/>
    </source>
</evidence>
<keyword evidence="1" id="KW-0732">Signal</keyword>
<organism evidence="2 3">
    <name type="scientific">Phyllotreta striolata</name>
    <name type="common">Striped flea beetle</name>
    <name type="synonym">Crioceris striolata</name>
    <dbReference type="NCBI Taxonomy" id="444603"/>
    <lineage>
        <taxon>Eukaryota</taxon>
        <taxon>Metazoa</taxon>
        <taxon>Ecdysozoa</taxon>
        <taxon>Arthropoda</taxon>
        <taxon>Hexapoda</taxon>
        <taxon>Insecta</taxon>
        <taxon>Pterygota</taxon>
        <taxon>Neoptera</taxon>
        <taxon>Endopterygota</taxon>
        <taxon>Coleoptera</taxon>
        <taxon>Polyphaga</taxon>
        <taxon>Cucujiformia</taxon>
        <taxon>Chrysomeloidea</taxon>
        <taxon>Chrysomelidae</taxon>
        <taxon>Galerucinae</taxon>
        <taxon>Alticini</taxon>
        <taxon>Phyllotreta</taxon>
    </lineage>
</organism>
<name>A0A9N9TRV5_PHYSR</name>
<reference evidence="2" key="1">
    <citation type="submission" date="2022-01" db="EMBL/GenBank/DDBJ databases">
        <authorList>
            <person name="King R."/>
        </authorList>
    </citation>
    <scope>NUCLEOTIDE SEQUENCE</scope>
</reference>
<accession>A0A9N9TRV5</accession>
<gene>
    <name evidence="2" type="ORF">PHYEVI_LOCUS7949</name>
</gene>
<dbReference type="AlphaFoldDB" id="A0A9N9TRV5"/>
<sequence>MRVFVMSLFVVLLVAMFCSGSPILKSIVSPTPSSIPPRNVAAVNSHQQTANCNGFPFPNPPRNRTN</sequence>
<protein>
    <submittedName>
        <fullName evidence="2">Uncharacterized protein</fullName>
    </submittedName>
</protein>
<proteinExistence type="predicted"/>
<dbReference type="Proteomes" id="UP001153712">
    <property type="component" value="Chromosome 4"/>
</dbReference>
<evidence type="ECO:0000313" key="2">
    <source>
        <dbReference type="EMBL" id="CAG9861614.1"/>
    </source>
</evidence>
<evidence type="ECO:0000313" key="3">
    <source>
        <dbReference type="Proteomes" id="UP001153712"/>
    </source>
</evidence>
<feature type="signal peptide" evidence="1">
    <location>
        <begin position="1"/>
        <end position="20"/>
    </location>
</feature>
<feature type="chain" id="PRO_5040172485" evidence="1">
    <location>
        <begin position="21"/>
        <end position="66"/>
    </location>
</feature>
<dbReference type="EMBL" id="OU900097">
    <property type="protein sequence ID" value="CAG9861614.1"/>
    <property type="molecule type" value="Genomic_DNA"/>
</dbReference>
<keyword evidence="3" id="KW-1185">Reference proteome</keyword>